<dbReference type="SUPFAM" id="SSF48264">
    <property type="entry name" value="Cytochrome P450"/>
    <property type="match status" value="1"/>
</dbReference>
<evidence type="ECO:0000256" key="12">
    <source>
        <dbReference type="ARBA" id="ARBA00023136"/>
    </source>
</evidence>
<keyword evidence="9 14" id="KW-0560">Oxidoreductase</keyword>
<name>A0A084B6P3_STACB</name>
<evidence type="ECO:0000256" key="6">
    <source>
        <dbReference type="ARBA" id="ARBA00022692"/>
    </source>
</evidence>
<reference evidence="16 17" key="1">
    <citation type="journal article" date="2014" name="BMC Genomics">
        <title>Comparative genome sequencing reveals chemotype-specific gene clusters in the toxigenic black mold Stachybotrys.</title>
        <authorList>
            <person name="Semeiks J."/>
            <person name="Borek D."/>
            <person name="Otwinowski Z."/>
            <person name="Grishin N.V."/>
        </authorList>
    </citation>
    <scope>NUCLEOTIDE SEQUENCE [LARGE SCALE GENOMIC DNA]</scope>
    <source>
        <strain evidence="17">CBS 109288 / IBT 7711</strain>
    </source>
</reference>
<evidence type="ECO:0000313" key="16">
    <source>
        <dbReference type="EMBL" id="KEY73222.1"/>
    </source>
</evidence>
<keyword evidence="7 13" id="KW-0479">Metal-binding</keyword>
<keyword evidence="5 13" id="KW-0349">Heme</keyword>
<evidence type="ECO:0000256" key="8">
    <source>
        <dbReference type="ARBA" id="ARBA00022989"/>
    </source>
</evidence>
<keyword evidence="12 15" id="KW-0472">Membrane</keyword>
<dbReference type="FunFam" id="1.10.630.10:FF:000158">
    <property type="entry name" value="Cytochrome P450, putative (Eurofung)"/>
    <property type="match status" value="1"/>
</dbReference>
<dbReference type="PRINTS" id="PR00385">
    <property type="entry name" value="P450"/>
</dbReference>
<feature type="transmembrane region" description="Helical" evidence="15">
    <location>
        <begin position="312"/>
        <end position="332"/>
    </location>
</feature>
<comment type="pathway">
    <text evidence="3">Mycotoxin biosynthesis.</text>
</comment>
<keyword evidence="11 14" id="KW-0503">Monooxygenase</keyword>
<feature type="transmembrane region" description="Helical" evidence="15">
    <location>
        <begin position="20"/>
        <end position="45"/>
    </location>
</feature>
<organism evidence="16 17">
    <name type="scientific">Stachybotrys chartarum (strain CBS 109288 / IBT 7711)</name>
    <name type="common">Toxic black mold</name>
    <name type="synonym">Stilbospora chartarum</name>
    <dbReference type="NCBI Taxonomy" id="1280523"/>
    <lineage>
        <taxon>Eukaryota</taxon>
        <taxon>Fungi</taxon>
        <taxon>Dikarya</taxon>
        <taxon>Ascomycota</taxon>
        <taxon>Pezizomycotina</taxon>
        <taxon>Sordariomycetes</taxon>
        <taxon>Hypocreomycetidae</taxon>
        <taxon>Hypocreales</taxon>
        <taxon>Stachybotryaceae</taxon>
        <taxon>Stachybotrys</taxon>
    </lineage>
</organism>
<evidence type="ECO:0000256" key="9">
    <source>
        <dbReference type="ARBA" id="ARBA00023002"/>
    </source>
</evidence>
<evidence type="ECO:0000256" key="13">
    <source>
        <dbReference type="PIRSR" id="PIRSR602401-1"/>
    </source>
</evidence>
<dbReference type="PROSITE" id="PS00086">
    <property type="entry name" value="CYTOCHROME_P450"/>
    <property type="match status" value="1"/>
</dbReference>
<protein>
    <submittedName>
        <fullName evidence="16">Uncharacterized protein</fullName>
    </submittedName>
</protein>
<dbReference type="CDD" id="cd11058">
    <property type="entry name" value="CYP60B-like"/>
    <property type="match status" value="1"/>
</dbReference>
<keyword evidence="10 13" id="KW-0408">Iron</keyword>
<dbReference type="GO" id="GO:0004497">
    <property type="term" value="F:monooxygenase activity"/>
    <property type="evidence" value="ECO:0007669"/>
    <property type="project" value="UniProtKB-KW"/>
</dbReference>
<dbReference type="AlphaFoldDB" id="A0A084B6P3"/>
<dbReference type="OrthoDB" id="1470350at2759"/>
<evidence type="ECO:0000256" key="15">
    <source>
        <dbReference type="SAM" id="Phobius"/>
    </source>
</evidence>
<dbReference type="GO" id="GO:0020037">
    <property type="term" value="F:heme binding"/>
    <property type="evidence" value="ECO:0007669"/>
    <property type="project" value="InterPro"/>
</dbReference>
<dbReference type="InterPro" id="IPR001128">
    <property type="entry name" value="Cyt_P450"/>
</dbReference>
<dbReference type="PANTHER" id="PTHR24305:SF210">
    <property type="entry name" value="CYTOCHROME P450 MONOOXYGENASE ASQL-RELATED"/>
    <property type="match status" value="1"/>
</dbReference>
<dbReference type="EMBL" id="KL647898">
    <property type="protein sequence ID" value="KEY73222.1"/>
    <property type="molecule type" value="Genomic_DNA"/>
</dbReference>
<dbReference type="GO" id="GO:0016020">
    <property type="term" value="C:membrane"/>
    <property type="evidence" value="ECO:0007669"/>
    <property type="project" value="UniProtKB-SubCell"/>
</dbReference>
<dbReference type="InterPro" id="IPR036396">
    <property type="entry name" value="Cyt_P450_sf"/>
</dbReference>
<dbReference type="PANTHER" id="PTHR24305">
    <property type="entry name" value="CYTOCHROME P450"/>
    <property type="match status" value="1"/>
</dbReference>
<keyword evidence="6 15" id="KW-0812">Transmembrane</keyword>
<comment type="subcellular location">
    <subcellularLocation>
        <location evidence="2">Membrane</location>
    </subcellularLocation>
</comment>
<dbReference type="PRINTS" id="PR00463">
    <property type="entry name" value="EP450I"/>
</dbReference>
<dbReference type="InterPro" id="IPR050121">
    <property type="entry name" value="Cytochrome_P450_monoxygenase"/>
</dbReference>
<evidence type="ECO:0000256" key="4">
    <source>
        <dbReference type="ARBA" id="ARBA00010617"/>
    </source>
</evidence>
<evidence type="ECO:0000313" key="17">
    <source>
        <dbReference type="Proteomes" id="UP000028045"/>
    </source>
</evidence>
<feature type="binding site" description="axial binding residue" evidence="13">
    <location>
        <position position="451"/>
    </location>
    <ligand>
        <name>heme</name>
        <dbReference type="ChEBI" id="CHEBI:30413"/>
    </ligand>
    <ligandPart>
        <name>Fe</name>
        <dbReference type="ChEBI" id="CHEBI:18248"/>
    </ligandPart>
</feature>
<gene>
    <name evidence="16" type="ORF">S7711_04184</name>
</gene>
<comment type="similarity">
    <text evidence="4 14">Belongs to the cytochrome P450 family.</text>
</comment>
<proteinExistence type="inferred from homology"/>
<dbReference type="Pfam" id="PF00067">
    <property type="entry name" value="p450"/>
    <property type="match status" value="1"/>
</dbReference>
<evidence type="ECO:0000256" key="7">
    <source>
        <dbReference type="ARBA" id="ARBA00022723"/>
    </source>
</evidence>
<dbReference type="InterPro" id="IPR017972">
    <property type="entry name" value="Cyt_P450_CS"/>
</dbReference>
<keyword evidence="17" id="KW-1185">Reference proteome</keyword>
<comment type="cofactor">
    <cofactor evidence="1 13">
        <name>heme</name>
        <dbReference type="ChEBI" id="CHEBI:30413"/>
    </cofactor>
</comment>
<dbReference type="Gene3D" id="1.10.630.10">
    <property type="entry name" value="Cytochrome P450"/>
    <property type="match status" value="1"/>
</dbReference>
<evidence type="ECO:0000256" key="10">
    <source>
        <dbReference type="ARBA" id="ARBA00023004"/>
    </source>
</evidence>
<dbReference type="GO" id="GO:0016705">
    <property type="term" value="F:oxidoreductase activity, acting on paired donors, with incorporation or reduction of molecular oxygen"/>
    <property type="evidence" value="ECO:0007669"/>
    <property type="project" value="InterPro"/>
</dbReference>
<sequence length="513" mass="58092">MAVSPMSDLLSVYNLPPESIWVLPFVVSAATLCYFFSLIVFNLWFHPLARFPGPLLARSTLLWRMQRTLQGRIHRSIEAGHQKYGKLIRDSTVSPNELSFASVSSWKSIYGHRPGGMQPTKSEFYDMYGSGFNSLCIGSERVPEKHRQMKSFLSAAFSTKALLEQEALVSQTVDAFITRLGDDGGSETKGLNMTKWTEMVAFDILGEMAFGQSFECIVRGEPHYWQEMILNHLYFVTVADNLRRLPFALAVARFLAPVLTAVRNKHSQFTRDKVAERMANKNGRKDFMSNLVSKVESGEVDREEMTAHASTLIIAGGETVATFLAATVYYLLKTPEVYKTMREEIRNRFPTYESINATSAQQLPYLQAVIHEGLRIYPPGSQGFPRLSPGFDVDGEWIPQGTEIYTSAWTVTHNPQIFEDPMKFDPSRWLNEKSADMKEASQPFSLGPRGCLGRNFAIMELNLILSKLCWKYDMELMDQSLDWEGQSKVHVMWDKPTLPVRFHLANGSSILKA</sequence>
<evidence type="ECO:0000256" key="1">
    <source>
        <dbReference type="ARBA" id="ARBA00001971"/>
    </source>
</evidence>
<dbReference type="InterPro" id="IPR002401">
    <property type="entry name" value="Cyt_P450_E_grp-I"/>
</dbReference>
<dbReference type="HOGENOM" id="CLU_001570_14_11_1"/>
<evidence type="ECO:0000256" key="11">
    <source>
        <dbReference type="ARBA" id="ARBA00023033"/>
    </source>
</evidence>
<dbReference type="GO" id="GO:0005506">
    <property type="term" value="F:iron ion binding"/>
    <property type="evidence" value="ECO:0007669"/>
    <property type="project" value="InterPro"/>
</dbReference>
<evidence type="ECO:0000256" key="5">
    <source>
        <dbReference type="ARBA" id="ARBA00022617"/>
    </source>
</evidence>
<keyword evidence="8 15" id="KW-1133">Transmembrane helix</keyword>
<evidence type="ECO:0000256" key="2">
    <source>
        <dbReference type="ARBA" id="ARBA00004370"/>
    </source>
</evidence>
<dbReference type="Proteomes" id="UP000028045">
    <property type="component" value="Unassembled WGS sequence"/>
</dbReference>
<evidence type="ECO:0000256" key="3">
    <source>
        <dbReference type="ARBA" id="ARBA00004685"/>
    </source>
</evidence>
<accession>A0A084B6P3</accession>
<evidence type="ECO:0000256" key="14">
    <source>
        <dbReference type="RuleBase" id="RU000461"/>
    </source>
</evidence>